<dbReference type="GO" id="GO:0005886">
    <property type="term" value="C:plasma membrane"/>
    <property type="evidence" value="ECO:0007669"/>
    <property type="project" value="UniProtKB-SubCell"/>
</dbReference>
<keyword evidence="4 7" id="KW-0812">Transmembrane</keyword>
<feature type="transmembrane region" description="Helical" evidence="7">
    <location>
        <begin position="123"/>
        <end position="147"/>
    </location>
</feature>
<protein>
    <submittedName>
        <fullName evidence="9">ABC transporter, permease protein 2 (Cluster 1, maltose/g3p/polyamine/iron)</fullName>
    </submittedName>
</protein>
<keyword evidence="6 7" id="KW-0472">Membrane</keyword>
<dbReference type="CDD" id="cd06261">
    <property type="entry name" value="TM_PBP2"/>
    <property type="match status" value="1"/>
</dbReference>
<reference evidence="9" key="1">
    <citation type="submission" date="2020-02" db="EMBL/GenBank/DDBJ databases">
        <authorList>
            <person name="Meier V. D."/>
        </authorList>
    </citation>
    <scope>NUCLEOTIDE SEQUENCE</scope>
    <source>
        <strain evidence="9">AVDCRST_MAG18</strain>
    </source>
</reference>
<dbReference type="Pfam" id="PF00528">
    <property type="entry name" value="BPD_transp_1"/>
    <property type="match status" value="1"/>
</dbReference>
<sequence length="293" mass="33017">MTGASIARPANAPNRRARLSRDRLGRAILYALAIALGFVFVLPFLWMLMTALKSRGELNLFPPTIWPNDWTPSNFLRIWEVQNFGQFLVNSAVYSVGAVIGTVVSSTLAAYGFARLKFWGREFWFIVLLGTLMLPSQVLLIPQYILFRELGWLDSLKPLVVPTFFGNPFYIFLIRQFLRGLPASLDEAALLDGANQWQIFWRIMVPLSKPIIVTVAAFSFVTHWNDYFGPLIYLRDPSRMTASVGLLLFRGDPETVISWVMAAALITVIPVVLVFIWTQKYYVQSVASTGGKG</sequence>
<feature type="transmembrane region" description="Helical" evidence="7">
    <location>
        <begin position="256"/>
        <end position="277"/>
    </location>
</feature>
<evidence type="ECO:0000256" key="3">
    <source>
        <dbReference type="ARBA" id="ARBA00022475"/>
    </source>
</evidence>
<evidence type="ECO:0000256" key="1">
    <source>
        <dbReference type="ARBA" id="ARBA00004651"/>
    </source>
</evidence>
<dbReference type="InterPro" id="IPR035906">
    <property type="entry name" value="MetI-like_sf"/>
</dbReference>
<comment type="subcellular location">
    <subcellularLocation>
        <location evidence="1 7">Cell membrane</location>
        <topology evidence="1 7">Multi-pass membrane protein</topology>
    </subcellularLocation>
</comment>
<evidence type="ECO:0000256" key="2">
    <source>
        <dbReference type="ARBA" id="ARBA00022448"/>
    </source>
</evidence>
<feature type="transmembrane region" description="Helical" evidence="7">
    <location>
        <begin position="159"/>
        <end position="178"/>
    </location>
</feature>
<comment type="similarity">
    <text evidence="7">Belongs to the binding-protein-dependent transport system permease family.</text>
</comment>
<dbReference type="AlphaFoldDB" id="A0A6J4VV76"/>
<name>A0A6J4VV76_9BACT</name>
<dbReference type="EMBL" id="CADCWN010000312">
    <property type="protein sequence ID" value="CAA9586378.1"/>
    <property type="molecule type" value="Genomic_DNA"/>
</dbReference>
<evidence type="ECO:0000256" key="6">
    <source>
        <dbReference type="ARBA" id="ARBA00023136"/>
    </source>
</evidence>
<keyword evidence="5 7" id="KW-1133">Transmembrane helix</keyword>
<keyword evidence="2 7" id="KW-0813">Transport</keyword>
<accession>A0A6J4VV76</accession>
<keyword evidence="3" id="KW-1003">Cell membrane</keyword>
<dbReference type="GO" id="GO:0055085">
    <property type="term" value="P:transmembrane transport"/>
    <property type="evidence" value="ECO:0007669"/>
    <property type="project" value="InterPro"/>
</dbReference>
<evidence type="ECO:0000313" key="9">
    <source>
        <dbReference type="EMBL" id="CAA9586378.1"/>
    </source>
</evidence>
<dbReference type="SUPFAM" id="SSF161098">
    <property type="entry name" value="MetI-like"/>
    <property type="match status" value="1"/>
</dbReference>
<dbReference type="PANTHER" id="PTHR43744">
    <property type="entry name" value="ABC TRANSPORTER PERMEASE PROTEIN MG189-RELATED-RELATED"/>
    <property type="match status" value="1"/>
</dbReference>
<feature type="domain" description="ABC transmembrane type-1" evidence="8">
    <location>
        <begin position="88"/>
        <end position="278"/>
    </location>
</feature>
<evidence type="ECO:0000256" key="7">
    <source>
        <dbReference type="RuleBase" id="RU363032"/>
    </source>
</evidence>
<feature type="transmembrane region" description="Helical" evidence="7">
    <location>
        <begin position="27"/>
        <end position="49"/>
    </location>
</feature>
<organism evidence="9">
    <name type="scientific">uncultured Thermomicrobiales bacterium</name>
    <dbReference type="NCBI Taxonomy" id="1645740"/>
    <lineage>
        <taxon>Bacteria</taxon>
        <taxon>Pseudomonadati</taxon>
        <taxon>Thermomicrobiota</taxon>
        <taxon>Thermomicrobia</taxon>
        <taxon>Thermomicrobiales</taxon>
        <taxon>environmental samples</taxon>
    </lineage>
</organism>
<gene>
    <name evidence="9" type="ORF">AVDCRST_MAG18-3912</name>
</gene>
<evidence type="ECO:0000259" key="8">
    <source>
        <dbReference type="PROSITE" id="PS50928"/>
    </source>
</evidence>
<evidence type="ECO:0000256" key="5">
    <source>
        <dbReference type="ARBA" id="ARBA00022989"/>
    </source>
</evidence>
<dbReference type="Gene3D" id="1.10.3720.10">
    <property type="entry name" value="MetI-like"/>
    <property type="match status" value="1"/>
</dbReference>
<feature type="transmembrane region" description="Helical" evidence="7">
    <location>
        <begin position="199"/>
        <end position="221"/>
    </location>
</feature>
<evidence type="ECO:0000256" key="4">
    <source>
        <dbReference type="ARBA" id="ARBA00022692"/>
    </source>
</evidence>
<dbReference type="PANTHER" id="PTHR43744:SF12">
    <property type="entry name" value="ABC TRANSPORTER PERMEASE PROTEIN MG189-RELATED"/>
    <property type="match status" value="1"/>
</dbReference>
<proteinExistence type="inferred from homology"/>
<dbReference type="PROSITE" id="PS50928">
    <property type="entry name" value="ABC_TM1"/>
    <property type="match status" value="1"/>
</dbReference>
<dbReference type="InterPro" id="IPR000515">
    <property type="entry name" value="MetI-like"/>
</dbReference>
<feature type="transmembrane region" description="Helical" evidence="7">
    <location>
        <begin position="92"/>
        <end position="111"/>
    </location>
</feature>